<evidence type="ECO:0000313" key="7">
    <source>
        <dbReference type="EMBL" id="ADL34561.1"/>
    </source>
</evidence>
<dbReference type="PROSITE" id="PS51257">
    <property type="entry name" value="PROKAR_LIPOPROTEIN"/>
    <property type="match status" value="1"/>
</dbReference>
<comment type="subcellular location">
    <subcellularLocation>
        <location evidence="1">Cell envelope</location>
    </subcellularLocation>
</comment>
<dbReference type="Pfam" id="PF00497">
    <property type="entry name" value="SBP_bac_3"/>
    <property type="match status" value="1"/>
</dbReference>
<reference evidence="7 8" key="1">
    <citation type="journal article" date="2010" name="PLoS ONE">
        <title>The glycobiome of the rumen bacterium Butyrivibrio proteoclasticus B316(T) highlights adaptation to a polysaccharide-rich environment.</title>
        <authorList>
            <person name="Kelly W.J."/>
            <person name="Leahy S.C."/>
            <person name="Altermann E."/>
            <person name="Yeoman C.J."/>
            <person name="Dunne J.C."/>
            <person name="Kong Z."/>
            <person name="Pacheco D.M."/>
            <person name="Li D."/>
            <person name="Noel S.J."/>
            <person name="Moon C.D."/>
            <person name="Cookson A.L."/>
            <person name="Attwood G.T."/>
        </authorList>
    </citation>
    <scope>NUCLEOTIDE SEQUENCE [LARGE SCALE GENOMIC DNA]</scope>
    <source>
        <strain evidence="8">ATCC 51982 / DSM 14932 / B316</strain>
    </source>
</reference>
<organism evidence="7 8">
    <name type="scientific">Butyrivibrio proteoclasticus (strain ATCC 51982 / DSM 14932 / B316)</name>
    <name type="common">Clostridium proteoclasticum</name>
    <dbReference type="NCBI Taxonomy" id="515622"/>
    <lineage>
        <taxon>Bacteria</taxon>
        <taxon>Bacillati</taxon>
        <taxon>Bacillota</taxon>
        <taxon>Clostridia</taxon>
        <taxon>Lachnospirales</taxon>
        <taxon>Lachnospiraceae</taxon>
        <taxon>Butyrivibrio</taxon>
    </lineage>
</organism>
<dbReference type="Proteomes" id="UP000001299">
    <property type="component" value="Chromosome 1"/>
</dbReference>
<keyword evidence="8" id="KW-1185">Reference proteome</keyword>
<dbReference type="HOGENOM" id="CLU_019602_18_5_9"/>
<dbReference type="PANTHER" id="PTHR35936">
    <property type="entry name" value="MEMBRANE-BOUND LYTIC MUREIN TRANSGLYCOSYLASE F"/>
    <property type="match status" value="1"/>
</dbReference>
<dbReference type="PROSITE" id="PS01039">
    <property type="entry name" value="SBP_BACTERIAL_3"/>
    <property type="match status" value="1"/>
</dbReference>
<evidence type="ECO:0000256" key="4">
    <source>
        <dbReference type="RuleBase" id="RU003744"/>
    </source>
</evidence>
<evidence type="ECO:0000313" key="8">
    <source>
        <dbReference type="Proteomes" id="UP000001299"/>
    </source>
</evidence>
<evidence type="ECO:0000256" key="1">
    <source>
        <dbReference type="ARBA" id="ARBA00004196"/>
    </source>
</evidence>
<name>E0RVE2_BUTPB</name>
<dbReference type="GO" id="GO:0030313">
    <property type="term" value="C:cell envelope"/>
    <property type="evidence" value="ECO:0007669"/>
    <property type="project" value="UniProtKB-SubCell"/>
</dbReference>
<evidence type="ECO:0000256" key="2">
    <source>
        <dbReference type="ARBA" id="ARBA00010333"/>
    </source>
</evidence>
<protein>
    <submittedName>
        <fullName evidence="7">Amino acid ABC transporter substrate-binding protein</fullName>
    </submittedName>
</protein>
<comment type="similarity">
    <text evidence="2 4">Belongs to the bacterial solute-binding protein 3 family.</text>
</comment>
<dbReference type="InterPro" id="IPR001638">
    <property type="entry name" value="Solute-binding_3/MltF_N"/>
</dbReference>
<dbReference type="PANTHER" id="PTHR35936:SF19">
    <property type="entry name" value="AMINO-ACID-BINDING PROTEIN YXEM-RELATED"/>
    <property type="match status" value="1"/>
</dbReference>
<dbReference type="KEGG" id="bpb:bpr_I1826"/>
<dbReference type="EMBL" id="CP001810">
    <property type="protein sequence ID" value="ADL34561.1"/>
    <property type="molecule type" value="Genomic_DNA"/>
</dbReference>
<gene>
    <name evidence="7" type="ordered locus">bpr_I1826</name>
</gene>
<feature type="chain" id="PRO_5039601960" evidence="5">
    <location>
        <begin position="25"/>
        <end position="296"/>
    </location>
</feature>
<proteinExistence type="inferred from homology"/>
<feature type="signal peptide" evidence="5">
    <location>
        <begin position="1"/>
        <end position="24"/>
    </location>
</feature>
<dbReference type="SUPFAM" id="SSF53850">
    <property type="entry name" value="Periplasmic binding protein-like II"/>
    <property type="match status" value="1"/>
</dbReference>
<sequence length="296" mass="31610">MKLFESKKVIGLTAAITLLAGTLAGCGSTNGAADAGAEVATGAEASAETNEATAAPKESTNDLYATIKERGKIIIAMEGQWAPWTYHDESGELVGFDTEVGQEIAKRLGVDAEFVEGEWDGLFAGLDGGRYDMIINGVEITDLRKEKYDFTEPYAYIRTALVVKDDNSDITSFDDLKGKKTSNSLGSTYADLAADLGAEVQNVDTLSETIDMVLSGRVDATLNAEVSFYDYLGEHPDAPIKIVALTDDASEVSIPLRKGEETASLREAVNAAIAEMSSDGTLTELSTKYFGRDITK</sequence>
<accession>E0RVE2</accession>
<dbReference type="SMART" id="SM00062">
    <property type="entry name" value="PBPb"/>
    <property type="match status" value="1"/>
</dbReference>
<keyword evidence="3 5" id="KW-0732">Signal</keyword>
<dbReference type="InterPro" id="IPR018313">
    <property type="entry name" value="SBP_3_CS"/>
</dbReference>
<dbReference type="STRING" id="515622.bpr_I1826"/>
<dbReference type="Gene3D" id="3.40.190.10">
    <property type="entry name" value="Periplasmic binding protein-like II"/>
    <property type="match status" value="2"/>
</dbReference>
<evidence type="ECO:0000256" key="3">
    <source>
        <dbReference type="ARBA" id="ARBA00022729"/>
    </source>
</evidence>
<evidence type="ECO:0000256" key="5">
    <source>
        <dbReference type="SAM" id="SignalP"/>
    </source>
</evidence>
<dbReference type="AlphaFoldDB" id="E0RVE2"/>
<dbReference type="RefSeq" id="WP_013281215.1">
    <property type="nucleotide sequence ID" value="NC_014387.1"/>
</dbReference>
<evidence type="ECO:0000259" key="6">
    <source>
        <dbReference type="SMART" id="SM00062"/>
    </source>
</evidence>
<feature type="domain" description="Solute-binding protein family 3/N-terminal" evidence="6">
    <location>
        <begin position="72"/>
        <end position="293"/>
    </location>
</feature>
<dbReference type="eggNOG" id="COG0834">
    <property type="taxonomic scope" value="Bacteria"/>
</dbReference>